<dbReference type="InterPro" id="IPR003601">
    <property type="entry name" value="Topo_IA_2"/>
</dbReference>
<name>X1LWH0_9ZZZZ</name>
<dbReference type="Pfam" id="PF01751">
    <property type="entry name" value="Toprim"/>
    <property type="match status" value="1"/>
</dbReference>
<comment type="caution">
    <text evidence="4">The sequence shown here is derived from an EMBL/GenBank/DDBJ whole genome shotgun (WGS) entry which is preliminary data.</text>
</comment>
<dbReference type="InterPro" id="IPR023405">
    <property type="entry name" value="Topo_IA_core_domain"/>
</dbReference>
<proteinExistence type="predicted"/>
<evidence type="ECO:0000256" key="1">
    <source>
        <dbReference type="ARBA" id="ARBA00023235"/>
    </source>
</evidence>
<dbReference type="EMBL" id="BARV01011618">
    <property type="protein sequence ID" value="GAI10146.1"/>
    <property type="molecule type" value="Genomic_DNA"/>
</dbReference>
<dbReference type="CDD" id="cd03363">
    <property type="entry name" value="TOPRIM_TopoIA_TopoI"/>
    <property type="match status" value="1"/>
</dbReference>
<dbReference type="GO" id="GO:0003677">
    <property type="term" value="F:DNA binding"/>
    <property type="evidence" value="ECO:0007669"/>
    <property type="project" value="InterPro"/>
</dbReference>
<feature type="domain" description="Toprim" evidence="2">
    <location>
        <begin position="3"/>
        <end position="113"/>
    </location>
</feature>
<gene>
    <name evidence="4" type="ORF">S06H3_21942</name>
</gene>
<accession>X1LWH0</accession>
<organism evidence="4">
    <name type="scientific">marine sediment metagenome</name>
    <dbReference type="NCBI Taxonomy" id="412755"/>
    <lineage>
        <taxon>unclassified sequences</taxon>
        <taxon>metagenomes</taxon>
        <taxon>ecological metagenomes</taxon>
    </lineage>
</organism>
<evidence type="ECO:0000313" key="4">
    <source>
        <dbReference type="EMBL" id="GAI10146.1"/>
    </source>
</evidence>
<dbReference type="InterPro" id="IPR006171">
    <property type="entry name" value="TOPRIM_dom"/>
</dbReference>
<dbReference type="SUPFAM" id="SSF56712">
    <property type="entry name" value="Prokaryotic type I DNA topoisomerase"/>
    <property type="match status" value="1"/>
</dbReference>
<dbReference type="Pfam" id="PF01131">
    <property type="entry name" value="Topoisom_bac"/>
    <property type="match status" value="1"/>
</dbReference>
<dbReference type="SMART" id="SM00436">
    <property type="entry name" value="TOP1Bc"/>
    <property type="match status" value="1"/>
</dbReference>
<dbReference type="InterPro" id="IPR013825">
    <property type="entry name" value="Topo_IA_cen_sub2"/>
</dbReference>
<feature type="non-terminal residue" evidence="4">
    <location>
        <position position="202"/>
    </location>
</feature>
<dbReference type="AlphaFoldDB" id="X1LWH0"/>
<dbReference type="InterPro" id="IPR000380">
    <property type="entry name" value="Topo_IA"/>
</dbReference>
<dbReference type="PROSITE" id="PS52039">
    <property type="entry name" value="TOPO_IA_2"/>
    <property type="match status" value="1"/>
</dbReference>
<keyword evidence="1" id="KW-0413">Isomerase</keyword>
<dbReference type="Gene3D" id="3.40.50.140">
    <property type="match status" value="1"/>
</dbReference>
<dbReference type="Gene3D" id="1.10.460.10">
    <property type="entry name" value="Topoisomerase I, domain 2"/>
    <property type="match status" value="1"/>
</dbReference>
<dbReference type="InterPro" id="IPR013824">
    <property type="entry name" value="Topo_IA_cen_sub1"/>
</dbReference>
<dbReference type="PANTHER" id="PTHR42785:SF1">
    <property type="entry name" value="DNA TOPOISOMERASE"/>
    <property type="match status" value="1"/>
</dbReference>
<dbReference type="InterPro" id="IPR013497">
    <property type="entry name" value="Topo_IA_cen"/>
</dbReference>
<dbReference type="GO" id="GO:0003917">
    <property type="term" value="F:DNA topoisomerase type I (single strand cut, ATP-independent) activity"/>
    <property type="evidence" value="ECO:0007669"/>
    <property type="project" value="InterPro"/>
</dbReference>
<dbReference type="SMART" id="SM00493">
    <property type="entry name" value="TOPRIM"/>
    <property type="match status" value="1"/>
</dbReference>
<dbReference type="InterPro" id="IPR034149">
    <property type="entry name" value="TOPRIM_TopoI"/>
</dbReference>
<dbReference type="Gene3D" id="2.70.20.10">
    <property type="entry name" value="Topoisomerase I, domain 3"/>
    <property type="match status" value="1"/>
</dbReference>
<evidence type="ECO:0000259" key="3">
    <source>
        <dbReference type="PROSITE" id="PS52039"/>
    </source>
</evidence>
<dbReference type="PRINTS" id="PR00417">
    <property type="entry name" value="PRTPISMRASEI"/>
</dbReference>
<dbReference type="GO" id="GO:0006265">
    <property type="term" value="P:DNA topological change"/>
    <property type="evidence" value="ECO:0007669"/>
    <property type="project" value="InterPro"/>
</dbReference>
<feature type="domain" description="Topo IA-type catalytic" evidence="3">
    <location>
        <begin position="129"/>
        <end position="202"/>
    </location>
</feature>
<protein>
    <submittedName>
        <fullName evidence="4">Uncharacterized protein</fullName>
    </submittedName>
</protein>
<dbReference type="PROSITE" id="PS50880">
    <property type="entry name" value="TOPRIM"/>
    <property type="match status" value="1"/>
</dbReference>
<sequence length="202" mass="23043">MKKKLVIVESPAKARTLSRILGSGYSLKASLGHVRDLPRSKLGVDIENGFMPTYVVPRAKSKVARELKEAAKTASTVYLATDPDREGEAISWHLVTVMKSNKTPYRRVVFHEITEEAIEHAFKHTRSIDMQLVNAQQARRILDRLVGYKISPLLWRKVRRGLSAGRVQSVALRIIVDREREIEKFIPVEYWTIEAELSKKLP</sequence>
<evidence type="ECO:0000259" key="2">
    <source>
        <dbReference type="PROSITE" id="PS50880"/>
    </source>
</evidence>
<dbReference type="PANTHER" id="PTHR42785">
    <property type="entry name" value="DNA TOPOISOMERASE, TYPE IA, CORE"/>
    <property type="match status" value="1"/>
</dbReference>
<reference evidence="4" key="1">
    <citation type="journal article" date="2014" name="Front. Microbiol.">
        <title>High frequency of phylogenetically diverse reductive dehalogenase-homologous genes in deep subseafloor sedimentary metagenomes.</title>
        <authorList>
            <person name="Kawai M."/>
            <person name="Futagami T."/>
            <person name="Toyoda A."/>
            <person name="Takaki Y."/>
            <person name="Nishi S."/>
            <person name="Hori S."/>
            <person name="Arai W."/>
            <person name="Tsubouchi T."/>
            <person name="Morono Y."/>
            <person name="Uchiyama I."/>
            <person name="Ito T."/>
            <person name="Fujiyama A."/>
            <person name="Inagaki F."/>
            <person name="Takami H."/>
        </authorList>
    </citation>
    <scope>NUCLEOTIDE SEQUENCE</scope>
    <source>
        <strain evidence="4">Expedition CK06-06</strain>
    </source>
</reference>